<evidence type="ECO:0000313" key="1">
    <source>
        <dbReference type="EMBL" id="KZV45289.1"/>
    </source>
</evidence>
<reference evidence="1 2" key="1">
    <citation type="journal article" date="2015" name="Proc. Natl. Acad. Sci. U.S.A.">
        <title>The resurrection genome of Boea hygrometrica: A blueprint for survival of dehydration.</title>
        <authorList>
            <person name="Xiao L."/>
            <person name="Yang G."/>
            <person name="Zhang L."/>
            <person name="Yang X."/>
            <person name="Zhao S."/>
            <person name="Ji Z."/>
            <person name="Zhou Q."/>
            <person name="Hu M."/>
            <person name="Wang Y."/>
            <person name="Chen M."/>
            <person name="Xu Y."/>
            <person name="Jin H."/>
            <person name="Xiao X."/>
            <person name="Hu G."/>
            <person name="Bao F."/>
            <person name="Hu Y."/>
            <person name="Wan P."/>
            <person name="Li L."/>
            <person name="Deng X."/>
            <person name="Kuang T."/>
            <person name="Xiang C."/>
            <person name="Zhu J.K."/>
            <person name="Oliver M.J."/>
            <person name="He Y."/>
        </authorList>
    </citation>
    <scope>NUCLEOTIDE SEQUENCE [LARGE SCALE GENOMIC DNA]</scope>
    <source>
        <strain evidence="2">cv. XS01</strain>
    </source>
</reference>
<dbReference type="AlphaFoldDB" id="A0A2Z7CKR4"/>
<evidence type="ECO:0000313" key="2">
    <source>
        <dbReference type="Proteomes" id="UP000250235"/>
    </source>
</evidence>
<proteinExistence type="predicted"/>
<accession>A0A2Z7CKR4</accession>
<dbReference type="Proteomes" id="UP000250235">
    <property type="component" value="Unassembled WGS sequence"/>
</dbReference>
<protein>
    <submittedName>
        <fullName evidence="1">Pentatricopeptide repeat-containing protein</fullName>
    </submittedName>
</protein>
<gene>
    <name evidence="1" type="ORF">F511_06807</name>
</gene>
<organism evidence="1 2">
    <name type="scientific">Dorcoceras hygrometricum</name>
    <dbReference type="NCBI Taxonomy" id="472368"/>
    <lineage>
        <taxon>Eukaryota</taxon>
        <taxon>Viridiplantae</taxon>
        <taxon>Streptophyta</taxon>
        <taxon>Embryophyta</taxon>
        <taxon>Tracheophyta</taxon>
        <taxon>Spermatophyta</taxon>
        <taxon>Magnoliopsida</taxon>
        <taxon>eudicotyledons</taxon>
        <taxon>Gunneridae</taxon>
        <taxon>Pentapetalae</taxon>
        <taxon>asterids</taxon>
        <taxon>lamiids</taxon>
        <taxon>Lamiales</taxon>
        <taxon>Gesneriaceae</taxon>
        <taxon>Didymocarpoideae</taxon>
        <taxon>Trichosporeae</taxon>
        <taxon>Loxocarpinae</taxon>
        <taxon>Dorcoceras</taxon>
    </lineage>
</organism>
<name>A0A2Z7CKR4_9LAMI</name>
<dbReference type="EMBL" id="KQ996404">
    <property type="protein sequence ID" value="KZV45289.1"/>
    <property type="molecule type" value="Genomic_DNA"/>
</dbReference>
<dbReference type="OrthoDB" id="185373at2759"/>
<keyword evidence="2" id="KW-1185">Reference proteome</keyword>
<sequence length="76" mass="8430">MLMQPRTATRILGGGCNRIAANELSIFNATARYFSIDNPNEAESPNPRFAAYDDLIDAAGHQRDFAAVRHLLIRIV</sequence>